<reference evidence="2" key="1">
    <citation type="submission" date="2020-03" db="EMBL/GenBank/DDBJ databases">
        <authorList>
            <person name="Weist P."/>
        </authorList>
    </citation>
    <scope>NUCLEOTIDE SEQUENCE</scope>
</reference>
<keyword evidence="3" id="KW-1185">Reference proteome</keyword>
<name>A0A9N7V4C6_PLEPL</name>
<feature type="region of interest" description="Disordered" evidence="1">
    <location>
        <begin position="47"/>
        <end position="78"/>
    </location>
</feature>
<dbReference type="EMBL" id="CADEAL010003624">
    <property type="protein sequence ID" value="CAB1445355.1"/>
    <property type="molecule type" value="Genomic_DNA"/>
</dbReference>
<accession>A0A9N7V4C6</accession>
<proteinExistence type="predicted"/>
<sequence length="174" mass="18005">MQTSAGLHRKRRGGGGGSVGQKVSESSESFSVVPSLEGLEGFLGLRGARGPGAGPGPLPAGGGRCLSRTPGDGAPELQGEQKGIMEARMRARQSATSLLGAQARAGVRPEVERQREGGGRGEEGGREEEEEETWTRRKQGGEAGAGDKGTEQHSIRVQPADVGTGNKHVLIKSN</sequence>
<dbReference type="Proteomes" id="UP001153269">
    <property type="component" value="Unassembled WGS sequence"/>
</dbReference>
<evidence type="ECO:0000313" key="3">
    <source>
        <dbReference type="Proteomes" id="UP001153269"/>
    </source>
</evidence>
<feature type="compositionally biased region" description="Basic and acidic residues" evidence="1">
    <location>
        <begin position="107"/>
        <end position="124"/>
    </location>
</feature>
<feature type="compositionally biased region" description="Gly residues" evidence="1">
    <location>
        <begin position="47"/>
        <end position="64"/>
    </location>
</feature>
<dbReference type="AlphaFoldDB" id="A0A9N7V4C6"/>
<evidence type="ECO:0000313" key="2">
    <source>
        <dbReference type="EMBL" id="CAB1445355.1"/>
    </source>
</evidence>
<comment type="caution">
    <text evidence="2">The sequence shown here is derived from an EMBL/GenBank/DDBJ whole genome shotgun (WGS) entry which is preliminary data.</text>
</comment>
<protein>
    <submittedName>
        <fullName evidence="2">Uncharacterized protein</fullName>
    </submittedName>
</protein>
<feature type="region of interest" description="Disordered" evidence="1">
    <location>
        <begin position="93"/>
        <end position="174"/>
    </location>
</feature>
<gene>
    <name evidence="2" type="ORF">PLEPLA_LOCUS33086</name>
</gene>
<feature type="compositionally biased region" description="Low complexity" evidence="1">
    <location>
        <begin position="20"/>
        <end position="33"/>
    </location>
</feature>
<evidence type="ECO:0000256" key="1">
    <source>
        <dbReference type="SAM" id="MobiDB-lite"/>
    </source>
</evidence>
<feature type="region of interest" description="Disordered" evidence="1">
    <location>
        <begin position="1"/>
        <end position="33"/>
    </location>
</feature>
<organism evidence="2 3">
    <name type="scientific">Pleuronectes platessa</name>
    <name type="common">European plaice</name>
    <dbReference type="NCBI Taxonomy" id="8262"/>
    <lineage>
        <taxon>Eukaryota</taxon>
        <taxon>Metazoa</taxon>
        <taxon>Chordata</taxon>
        <taxon>Craniata</taxon>
        <taxon>Vertebrata</taxon>
        <taxon>Euteleostomi</taxon>
        <taxon>Actinopterygii</taxon>
        <taxon>Neopterygii</taxon>
        <taxon>Teleostei</taxon>
        <taxon>Neoteleostei</taxon>
        <taxon>Acanthomorphata</taxon>
        <taxon>Carangaria</taxon>
        <taxon>Pleuronectiformes</taxon>
        <taxon>Pleuronectoidei</taxon>
        <taxon>Pleuronectidae</taxon>
        <taxon>Pleuronectes</taxon>
    </lineage>
</organism>